<comment type="caution">
    <text evidence="2">The sequence shown here is derived from an EMBL/GenBank/DDBJ whole genome shotgun (WGS) entry which is preliminary data.</text>
</comment>
<dbReference type="Proteomes" id="UP001058974">
    <property type="component" value="Chromosome 2"/>
</dbReference>
<feature type="region of interest" description="Disordered" evidence="1">
    <location>
        <begin position="108"/>
        <end position="142"/>
    </location>
</feature>
<dbReference type="EMBL" id="JAMSHJ010000002">
    <property type="protein sequence ID" value="KAI5438460.1"/>
    <property type="molecule type" value="Genomic_DNA"/>
</dbReference>
<evidence type="ECO:0000313" key="3">
    <source>
        <dbReference type="Proteomes" id="UP001058974"/>
    </source>
</evidence>
<evidence type="ECO:0000313" key="2">
    <source>
        <dbReference type="EMBL" id="KAI5438460.1"/>
    </source>
</evidence>
<accession>A0A9D4YIX5</accession>
<dbReference type="AlphaFoldDB" id="A0A9D4YIX5"/>
<proteinExistence type="predicted"/>
<protein>
    <submittedName>
        <fullName evidence="2">Uncharacterized protein</fullName>
    </submittedName>
</protein>
<dbReference type="Gramene" id="Psat02G0426500-T1">
    <property type="protein sequence ID" value="KAI5438460.1"/>
    <property type="gene ID" value="KIW84_024265"/>
</dbReference>
<organism evidence="2 3">
    <name type="scientific">Pisum sativum</name>
    <name type="common">Garden pea</name>
    <name type="synonym">Lathyrus oleraceus</name>
    <dbReference type="NCBI Taxonomy" id="3888"/>
    <lineage>
        <taxon>Eukaryota</taxon>
        <taxon>Viridiplantae</taxon>
        <taxon>Streptophyta</taxon>
        <taxon>Embryophyta</taxon>
        <taxon>Tracheophyta</taxon>
        <taxon>Spermatophyta</taxon>
        <taxon>Magnoliopsida</taxon>
        <taxon>eudicotyledons</taxon>
        <taxon>Gunneridae</taxon>
        <taxon>Pentapetalae</taxon>
        <taxon>rosids</taxon>
        <taxon>fabids</taxon>
        <taxon>Fabales</taxon>
        <taxon>Fabaceae</taxon>
        <taxon>Papilionoideae</taxon>
        <taxon>50 kb inversion clade</taxon>
        <taxon>NPAAA clade</taxon>
        <taxon>Hologalegina</taxon>
        <taxon>IRL clade</taxon>
        <taxon>Fabeae</taxon>
        <taxon>Lathyrus</taxon>
    </lineage>
</organism>
<name>A0A9D4YIX5_PEA</name>
<feature type="compositionally biased region" description="Low complexity" evidence="1">
    <location>
        <begin position="114"/>
        <end position="130"/>
    </location>
</feature>
<sequence length="142" mass="15721">MSQEALQPLEFHLFDHESSRLRLGLKNHEESSNMKLQTTLGKCGEEYIIRKRLIDPISLTLIDAQEAAIGALYNLVEDLVRISRVRSLGENSVTTGFGNGYHVLGSTGALQRPSLGSGSSNTKSSQQNGTKKPRFSELRFDE</sequence>
<keyword evidence="3" id="KW-1185">Reference proteome</keyword>
<reference evidence="2 3" key="1">
    <citation type="journal article" date="2022" name="Nat. Genet.">
        <title>Improved pea reference genome and pan-genome highlight genomic features and evolutionary characteristics.</title>
        <authorList>
            <person name="Yang T."/>
            <person name="Liu R."/>
            <person name="Luo Y."/>
            <person name="Hu S."/>
            <person name="Wang D."/>
            <person name="Wang C."/>
            <person name="Pandey M.K."/>
            <person name="Ge S."/>
            <person name="Xu Q."/>
            <person name="Li N."/>
            <person name="Li G."/>
            <person name="Huang Y."/>
            <person name="Saxena R.K."/>
            <person name="Ji Y."/>
            <person name="Li M."/>
            <person name="Yan X."/>
            <person name="He Y."/>
            <person name="Liu Y."/>
            <person name="Wang X."/>
            <person name="Xiang C."/>
            <person name="Varshney R.K."/>
            <person name="Ding H."/>
            <person name="Gao S."/>
            <person name="Zong X."/>
        </authorList>
    </citation>
    <scope>NUCLEOTIDE SEQUENCE [LARGE SCALE GENOMIC DNA]</scope>
    <source>
        <strain evidence="2 3">cv. Zhongwan 6</strain>
    </source>
</reference>
<gene>
    <name evidence="2" type="ORF">KIW84_024265</name>
</gene>
<evidence type="ECO:0000256" key="1">
    <source>
        <dbReference type="SAM" id="MobiDB-lite"/>
    </source>
</evidence>